<dbReference type="EMBL" id="EAAA01001361">
    <property type="status" value="NOT_ANNOTATED_CDS"/>
    <property type="molecule type" value="Genomic_DNA"/>
</dbReference>
<dbReference type="Pfam" id="PF00093">
    <property type="entry name" value="VWC"/>
    <property type="match status" value="3"/>
</dbReference>
<dbReference type="PROSITE" id="PS01208">
    <property type="entry name" value="VWFC_1"/>
    <property type="match status" value="2"/>
</dbReference>
<dbReference type="InterPro" id="IPR001846">
    <property type="entry name" value="VWF_type-D"/>
</dbReference>
<dbReference type="Ensembl" id="ENSCINT00000033312.1">
    <property type="protein sequence ID" value="ENSCINP00000034029.1"/>
    <property type="gene ID" value="ENSCING00000000882.3"/>
</dbReference>
<keyword evidence="2" id="KW-0964">Secreted</keyword>
<evidence type="ECO:0000313" key="6">
    <source>
        <dbReference type="Ensembl" id="ENSCINP00000034029.1"/>
    </source>
</evidence>
<dbReference type="Pfam" id="PF00094">
    <property type="entry name" value="VWD"/>
    <property type="match status" value="1"/>
</dbReference>
<dbReference type="PROSITE" id="PS50184">
    <property type="entry name" value="VWFC_2"/>
    <property type="match status" value="4"/>
</dbReference>
<sequence>CQECVCTDGNVHCVTKACRPLSCALEYQVHQDDNCCPYCASCSALGHLFIEDEVWYSPSDSCLQCTCHNGVVTCNHVTCIDGCHSSVTIPGQCCPVCSAHEVGSTFEINLMDPCEICECSHLLSNTTPSYTCQRVVCPSLADCPRSCIQQPQPGTCCPTCSNHGHCNYGNCVLSNRDFRSGLSWRVDECRSCECNQGSIVCVDEQCPQVNCPRGMLVYKQTGDCCDQCVDPMEGCVYDGHTVAPQHRWLVDKCTSCRCFAGRVDCVTQRCRMLMCDSDEVASVIPGECCPRCIPQPANCVAFGDPHYRTFDGRMIHFQGTCRYLLTADCSRADFRIEVENNNIGSDSRVSWTNRVFLTVAKHKLILDNNYNVILNGTRVPHLPFLIQHHVFIDKSGNNLLINTHLVGVRLSWNALQRHLEVDVPSNYKKKLCGLCGNFNNIPQDDLRLRNSRISRSDVAFGNNWK</sequence>
<reference evidence="6" key="3">
    <citation type="submission" date="2025-08" db="UniProtKB">
        <authorList>
            <consortium name="Ensembl"/>
        </authorList>
    </citation>
    <scope>IDENTIFICATION</scope>
</reference>
<dbReference type="Proteomes" id="UP000008144">
    <property type="component" value="Chromosome 2"/>
</dbReference>
<feature type="domain" description="VWFC" evidence="4">
    <location>
        <begin position="40"/>
        <end position="98"/>
    </location>
</feature>
<reference evidence="6" key="2">
    <citation type="journal article" date="2008" name="Genome Biol.">
        <title>Improved genome assembly and evidence-based global gene model set for the chordate Ciona intestinalis: new insight into intron and operon populations.</title>
        <authorList>
            <person name="Satou Y."/>
            <person name="Mineta K."/>
            <person name="Ogasawara M."/>
            <person name="Sasakura Y."/>
            <person name="Shoguchi E."/>
            <person name="Ueno K."/>
            <person name="Yamada L."/>
            <person name="Matsumoto J."/>
            <person name="Wasserscheid J."/>
            <person name="Dewar K."/>
            <person name="Wiley G.B."/>
            <person name="Macmil S.L."/>
            <person name="Roe B.A."/>
            <person name="Zeller R.W."/>
            <person name="Hastings K.E."/>
            <person name="Lemaire P."/>
            <person name="Lindquist E."/>
            <person name="Endo T."/>
            <person name="Hotta K."/>
            <person name="Inaba K."/>
        </authorList>
    </citation>
    <scope>NUCLEOTIDE SEQUENCE [LARGE SCALE GENOMIC DNA]</scope>
    <source>
        <strain evidence="6">wild type</strain>
    </source>
</reference>
<feature type="domain" description="VWFC" evidence="4">
    <location>
        <begin position="91"/>
        <end position="161"/>
    </location>
</feature>
<dbReference type="AlphaFoldDB" id="H2XWJ5"/>
<dbReference type="SMART" id="SM00214">
    <property type="entry name" value="VWC"/>
    <property type="match status" value="4"/>
</dbReference>
<feature type="domain" description="VWFC" evidence="4">
    <location>
        <begin position="233"/>
        <end position="293"/>
    </location>
</feature>
<dbReference type="PROSITE" id="PS51233">
    <property type="entry name" value="VWFD"/>
    <property type="match status" value="1"/>
</dbReference>
<protein>
    <submittedName>
        <fullName evidence="6">Uncharacterized protein</fullName>
    </submittedName>
</protein>
<dbReference type="HOGENOM" id="CLU_018024_2_0_1"/>
<accession>H2XWJ5</accession>
<name>H2XWJ5_CIOIN</name>
<organism evidence="6 7">
    <name type="scientific">Ciona intestinalis</name>
    <name type="common">Transparent sea squirt</name>
    <name type="synonym">Ascidia intestinalis</name>
    <dbReference type="NCBI Taxonomy" id="7719"/>
    <lineage>
        <taxon>Eukaryota</taxon>
        <taxon>Metazoa</taxon>
        <taxon>Chordata</taxon>
        <taxon>Tunicata</taxon>
        <taxon>Ascidiacea</taxon>
        <taxon>Phlebobranchia</taxon>
        <taxon>Cionidae</taxon>
        <taxon>Ciona</taxon>
    </lineage>
</organism>
<dbReference type="SUPFAM" id="SSF57603">
    <property type="entry name" value="FnI-like domain"/>
    <property type="match status" value="4"/>
</dbReference>
<evidence type="ECO:0000259" key="5">
    <source>
        <dbReference type="PROSITE" id="PS51233"/>
    </source>
</evidence>
<keyword evidence="7" id="KW-1185">Reference proteome</keyword>
<evidence type="ECO:0000256" key="3">
    <source>
        <dbReference type="ARBA" id="ARBA00022729"/>
    </source>
</evidence>
<dbReference type="InterPro" id="IPR052424">
    <property type="entry name" value="Kielin_Chordin-BMP_Reg"/>
</dbReference>
<dbReference type="InterPro" id="IPR001007">
    <property type="entry name" value="VWF_dom"/>
</dbReference>
<dbReference type="Gene3D" id="6.20.200.20">
    <property type="match status" value="4"/>
</dbReference>
<dbReference type="PANTHER" id="PTHR46698">
    <property type="entry name" value="CROSSVEINLESS 2"/>
    <property type="match status" value="1"/>
</dbReference>
<feature type="domain" description="VWFD" evidence="5">
    <location>
        <begin position="297"/>
        <end position="465"/>
    </location>
</feature>
<evidence type="ECO:0000259" key="4">
    <source>
        <dbReference type="PROSITE" id="PS50184"/>
    </source>
</evidence>
<evidence type="ECO:0000313" key="7">
    <source>
        <dbReference type="Proteomes" id="UP000008144"/>
    </source>
</evidence>
<dbReference type="SMART" id="SM00215">
    <property type="entry name" value="VWC_out"/>
    <property type="match status" value="2"/>
</dbReference>
<dbReference type="GO" id="GO:0005576">
    <property type="term" value="C:extracellular region"/>
    <property type="evidence" value="ECO:0007669"/>
    <property type="project" value="UniProtKB-SubCell"/>
</dbReference>
<dbReference type="PANTHER" id="PTHR46698:SF6">
    <property type="entry name" value="KIELIN_CHORDIN-LIKE PROTEIN"/>
    <property type="match status" value="1"/>
</dbReference>
<reference evidence="6" key="4">
    <citation type="submission" date="2025-09" db="UniProtKB">
        <authorList>
            <consortium name="Ensembl"/>
        </authorList>
    </citation>
    <scope>IDENTIFICATION</scope>
</reference>
<feature type="domain" description="VWFC" evidence="4">
    <location>
        <begin position="169"/>
        <end position="229"/>
    </location>
</feature>
<proteinExistence type="predicted"/>
<comment type="subcellular location">
    <subcellularLocation>
        <location evidence="1">Secreted</location>
    </subcellularLocation>
</comment>
<dbReference type="SMART" id="SM00216">
    <property type="entry name" value="VWD"/>
    <property type="match status" value="1"/>
</dbReference>
<evidence type="ECO:0000256" key="1">
    <source>
        <dbReference type="ARBA" id="ARBA00004613"/>
    </source>
</evidence>
<dbReference type="GeneTree" id="ENSGT00940000160243"/>
<keyword evidence="3" id="KW-0732">Signal</keyword>
<reference evidence="7" key="1">
    <citation type="journal article" date="2002" name="Science">
        <title>The draft genome of Ciona intestinalis: insights into chordate and vertebrate origins.</title>
        <authorList>
            <person name="Dehal P."/>
            <person name="Satou Y."/>
            <person name="Campbell R.K."/>
            <person name="Chapman J."/>
            <person name="Degnan B."/>
            <person name="De Tomaso A."/>
            <person name="Davidson B."/>
            <person name="Di Gregorio A."/>
            <person name="Gelpke M."/>
            <person name="Goodstein D.M."/>
            <person name="Harafuji N."/>
            <person name="Hastings K.E."/>
            <person name="Ho I."/>
            <person name="Hotta K."/>
            <person name="Huang W."/>
            <person name="Kawashima T."/>
            <person name="Lemaire P."/>
            <person name="Martinez D."/>
            <person name="Meinertzhagen I.A."/>
            <person name="Necula S."/>
            <person name="Nonaka M."/>
            <person name="Putnam N."/>
            <person name="Rash S."/>
            <person name="Saiga H."/>
            <person name="Satake M."/>
            <person name="Terry A."/>
            <person name="Yamada L."/>
            <person name="Wang H.G."/>
            <person name="Awazu S."/>
            <person name="Azumi K."/>
            <person name="Boore J."/>
            <person name="Branno M."/>
            <person name="Chin-Bow S."/>
            <person name="DeSantis R."/>
            <person name="Doyle S."/>
            <person name="Francino P."/>
            <person name="Keys D.N."/>
            <person name="Haga S."/>
            <person name="Hayashi H."/>
            <person name="Hino K."/>
            <person name="Imai K.S."/>
            <person name="Inaba K."/>
            <person name="Kano S."/>
            <person name="Kobayashi K."/>
            <person name="Kobayashi M."/>
            <person name="Lee B.I."/>
            <person name="Makabe K.W."/>
            <person name="Manohar C."/>
            <person name="Matassi G."/>
            <person name="Medina M."/>
            <person name="Mochizuki Y."/>
            <person name="Mount S."/>
            <person name="Morishita T."/>
            <person name="Miura S."/>
            <person name="Nakayama A."/>
            <person name="Nishizaka S."/>
            <person name="Nomoto H."/>
            <person name="Ohta F."/>
            <person name="Oishi K."/>
            <person name="Rigoutsos I."/>
            <person name="Sano M."/>
            <person name="Sasaki A."/>
            <person name="Sasakura Y."/>
            <person name="Shoguchi E."/>
            <person name="Shin-i T."/>
            <person name="Spagnuolo A."/>
            <person name="Stainier D."/>
            <person name="Suzuki M.M."/>
            <person name="Tassy O."/>
            <person name="Takatori N."/>
            <person name="Tokuoka M."/>
            <person name="Yagi K."/>
            <person name="Yoshizaki F."/>
            <person name="Wada S."/>
            <person name="Zhang C."/>
            <person name="Hyatt P.D."/>
            <person name="Larimer F."/>
            <person name="Detter C."/>
            <person name="Doggett N."/>
            <person name="Glavina T."/>
            <person name="Hawkins T."/>
            <person name="Richardson P."/>
            <person name="Lucas S."/>
            <person name="Kohara Y."/>
            <person name="Levine M."/>
            <person name="Satoh N."/>
            <person name="Rokhsar D.S."/>
        </authorList>
    </citation>
    <scope>NUCLEOTIDE SEQUENCE [LARGE SCALE GENOMIC DNA]</scope>
</reference>
<evidence type="ECO:0000256" key="2">
    <source>
        <dbReference type="ARBA" id="ARBA00022525"/>
    </source>
</evidence>